<keyword evidence="2 3" id="KW-0456">Lyase</keyword>
<dbReference type="PIRSF" id="PIRSF001365">
    <property type="entry name" value="DHDPS"/>
    <property type="match status" value="1"/>
</dbReference>
<organism evidence="6 7">
    <name type="scientific">Gordonia jinghuaiqii</name>
    <dbReference type="NCBI Taxonomy" id="2758710"/>
    <lineage>
        <taxon>Bacteria</taxon>
        <taxon>Bacillati</taxon>
        <taxon>Actinomycetota</taxon>
        <taxon>Actinomycetes</taxon>
        <taxon>Mycobacteriales</taxon>
        <taxon>Gordoniaceae</taxon>
        <taxon>Gordonia</taxon>
    </lineage>
</organism>
<dbReference type="Gene3D" id="3.20.20.70">
    <property type="entry name" value="Aldolase class I"/>
    <property type="match status" value="1"/>
</dbReference>
<name>A0A7D7QZK1_9ACTN</name>
<evidence type="ECO:0000256" key="1">
    <source>
        <dbReference type="ARBA" id="ARBA00007592"/>
    </source>
</evidence>
<evidence type="ECO:0000313" key="7">
    <source>
        <dbReference type="Proteomes" id="UP000515663"/>
    </source>
</evidence>
<dbReference type="SUPFAM" id="SSF51569">
    <property type="entry name" value="Aldolase"/>
    <property type="match status" value="1"/>
</dbReference>
<evidence type="ECO:0000313" key="6">
    <source>
        <dbReference type="EMBL" id="QMT01251.1"/>
    </source>
</evidence>
<gene>
    <name evidence="6" type="ORF">H1R19_20800</name>
</gene>
<dbReference type="Pfam" id="PF00701">
    <property type="entry name" value="DHDPS"/>
    <property type="match status" value="1"/>
</dbReference>
<dbReference type="PANTHER" id="PTHR12128:SF66">
    <property type="entry name" value="4-HYDROXY-2-OXOGLUTARATE ALDOLASE, MITOCHONDRIAL"/>
    <property type="match status" value="1"/>
</dbReference>
<evidence type="ECO:0000256" key="4">
    <source>
        <dbReference type="PIRSR" id="PIRSR001365-1"/>
    </source>
</evidence>
<dbReference type="PANTHER" id="PTHR12128">
    <property type="entry name" value="DIHYDRODIPICOLINATE SYNTHASE"/>
    <property type="match status" value="1"/>
</dbReference>
<evidence type="ECO:0000256" key="3">
    <source>
        <dbReference type="PIRNR" id="PIRNR001365"/>
    </source>
</evidence>
<sequence length="315" mass="33012">MSHTLPPTGIIGAALTPFTEDNDVDQARLDSLLDIMVGHCDAISLLGAEVSEYQILDETTRLATLRASIDTVGKRVPVLAGASHSDVAGVLRLAESAADAGADFIQVLMPRHPGGNPAGIGDLTAYFERIAASSPLPIIAYHNPSQGTDTDAPTMAELARIDGVVGFKESSRDLTKIGRLCAEIDSAGHARYYTTMQALQTTLLLGGSGAMMPPPGTAIGAQVVAAHREDDHTRAAQWQRHFRQFPGLWGKHGLTTTMKAAMAALGHDLGGPAAPFRPMPSADSEHLAQHLDSLDLDTLFPVSASAGTTSKGHGS</sequence>
<dbReference type="InterPro" id="IPR013785">
    <property type="entry name" value="Aldolase_TIM"/>
</dbReference>
<dbReference type="AlphaFoldDB" id="A0A7D7QZK1"/>
<dbReference type="InterPro" id="IPR002220">
    <property type="entry name" value="DapA-like"/>
</dbReference>
<dbReference type="GO" id="GO:0008840">
    <property type="term" value="F:4-hydroxy-tetrahydrodipicolinate synthase activity"/>
    <property type="evidence" value="ECO:0007669"/>
    <property type="project" value="TreeGrafter"/>
</dbReference>
<dbReference type="RefSeq" id="WP_219850049.1">
    <property type="nucleotide sequence ID" value="NZ_CP059491.1"/>
</dbReference>
<dbReference type="SMART" id="SM01130">
    <property type="entry name" value="DHDPS"/>
    <property type="match status" value="1"/>
</dbReference>
<reference evidence="7" key="1">
    <citation type="submission" date="2020-07" db="EMBL/GenBank/DDBJ databases">
        <title>novel species isolated from the respiratory tract of Marmot.</title>
        <authorList>
            <person name="Zhang G."/>
        </authorList>
    </citation>
    <scope>NUCLEOTIDE SEQUENCE [LARGE SCALE GENOMIC DNA]</scope>
    <source>
        <strain evidence="7">686</strain>
    </source>
</reference>
<comment type="similarity">
    <text evidence="1 3">Belongs to the DapA family.</text>
</comment>
<dbReference type="CDD" id="cd00408">
    <property type="entry name" value="DHDPS-like"/>
    <property type="match status" value="1"/>
</dbReference>
<proteinExistence type="inferred from homology"/>
<feature type="binding site" evidence="5">
    <location>
        <position position="211"/>
    </location>
    <ligand>
        <name>pyruvate</name>
        <dbReference type="ChEBI" id="CHEBI:15361"/>
    </ligand>
</feature>
<dbReference type="EMBL" id="CP059491">
    <property type="protein sequence ID" value="QMT01251.1"/>
    <property type="molecule type" value="Genomic_DNA"/>
</dbReference>
<keyword evidence="7" id="KW-1185">Reference proteome</keyword>
<dbReference type="Proteomes" id="UP000515663">
    <property type="component" value="Chromosome"/>
</dbReference>
<feature type="active site" description="Proton donor/acceptor" evidence="4">
    <location>
        <position position="141"/>
    </location>
</feature>
<feature type="active site" description="Schiff-base intermediate with substrate" evidence="4">
    <location>
        <position position="168"/>
    </location>
</feature>
<dbReference type="KEGG" id="gji:H1R19_20800"/>
<evidence type="ECO:0000256" key="5">
    <source>
        <dbReference type="PIRSR" id="PIRSR001365-2"/>
    </source>
</evidence>
<protein>
    <submittedName>
        <fullName evidence="6">Dihydrodipicolinate synthase family protein</fullName>
    </submittedName>
</protein>
<evidence type="ECO:0000256" key="2">
    <source>
        <dbReference type="ARBA" id="ARBA00023239"/>
    </source>
</evidence>
<accession>A0A7D7QZK1</accession>